<dbReference type="KEGG" id="rch:RUM_21920"/>
<dbReference type="InterPro" id="IPR018209">
    <property type="entry name" value="Pyrv_Knase_AS"/>
</dbReference>
<gene>
    <name evidence="19" type="ordered locus">RUM_21920</name>
</gene>
<keyword evidence="11 16" id="KW-0460">Magnesium</keyword>
<dbReference type="STRING" id="213810.RUM_21920"/>
<feature type="domain" description="Pyruvate kinase C-terminal" evidence="18">
    <location>
        <begin position="358"/>
        <end position="469"/>
    </location>
</feature>
<keyword evidence="12" id="KW-0630">Potassium</keyword>
<dbReference type="BioCyc" id="RCHA213810:RUM_RS10640-MONOMER"/>
<dbReference type="InterPro" id="IPR011037">
    <property type="entry name" value="Pyrv_Knase-like_insert_dom_sf"/>
</dbReference>
<evidence type="ECO:0000256" key="2">
    <source>
        <dbReference type="ARBA" id="ARBA00004997"/>
    </source>
</evidence>
<dbReference type="RefSeq" id="WP_015559112.1">
    <property type="nucleotide sequence ID" value="NC_021039.1"/>
</dbReference>
<dbReference type="GeneID" id="83156846"/>
<evidence type="ECO:0000256" key="10">
    <source>
        <dbReference type="ARBA" id="ARBA00022840"/>
    </source>
</evidence>
<evidence type="ECO:0000256" key="15">
    <source>
        <dbReference type="NCBIfam" id="TIGR01064"/>
    </source>
</evidence>
<sequence length="473" mass="52025">MRKTKIVCTVGPATDSIDVLRDLMKSGMNVARFNFSHGDYETQKRRFDMVCRLRNELGLPIATMLDTKGPEVRLGKFENDEPVKIQDGDTYTLTTRDILCNAKEGCVSFKRLPHDISAGNRILINDGVVELLAEKVTETDIICRIIHGGVLSNNKGINVPGVKLSMPFLSDADMNDLEFGAKQGFDFIAASFVRTAADINYLRKFTQSLGWFDVRIIAKIENLEGVENIDEILEAADGIMVARGDMGVEIPFEQIPSIQKDLIHKGYNAGKQVITATQMLESMINNPRPTRAEITDVANAIYDGTSAIMLSGETAAGSFPVESVKTMALIARTTENDIDYKKRFSRRESDVFCNIATAISHATVTTAHDLNAKAIVTVTKQGQTARLISKYRPTCPIISCTPSERICRQMNLSWGVLPLMIQEETNSDELLLHAVESAKKAGYIHTGDMVVITAGLPLGISGTTNLMKVDKVD</sequence>
<dbReference type="SUPFAM" id="SSF51621">
    <property type="entry name" value="Phosphoenolpyruvate/pyruvate domain"/>
    <property type="match status" value="1"/>
</dbReference>
<evidence type="ECO:0000256" key="13">
    <source>
        <dbReference type="ARBA" id="ARBA00023152"/>
    </source>
</evidence>
<dbReference type="Proteomes" id="UP000007054">
    <property type="component" value="Chromosome"/>
</dbReference>
<keyword evidence="9 16" id="KW-0418">Kinase</keyword>
<keyword evidence="8" id="KW-0547">Nucleotide-binding</keyword>
<evidence type="ECO:0000256" key="6">
    <source>
        <dbReference type="ARBA" id="ARBA00022679"/>
    </source>
</evidence>
<dbReference type="SUPFAM" id="SSF50800">
    <property type="entry name" value="PK beta-barrel domain-like"/>
    <property type="match status" value="1"/>
</dbReference>
<evidence type="ECO:0000313" key="20">
    <source>
        <dbReference type="Proteomes" id="UP000007054"/>
    </source>
</evidence>
<evidence type="ECO:0000256" key="1">
    <source>
        <dbReference type="ARBA" id="ARBA00001958"/>
    </source>
</evidence>
<evidence type="ECO:0000256" key="7">
    <source>
        <dbReference type="ARBA" id="ARBA00022723"/>
    </source>
</evidence>
<dbReference type="InterPro" id="IPR036918">
    <property type="entry name" value="Pyrv_Knase_C_sf"/>
</dbReference>
<accession>D4LF11</accession>
<dbReference type="EC" id="2.7.1.40" evidence="4 15"/>
<dbReference type="InterPro" id="IPR015795">
    <property type="entry name" value="Pyrv_Knase_C"/>
</dbReference>
<dbReference type="AlphaFoldDB" id="D4LF11"/>
<evidence type="ECO:0000256" key="12">
    <source>
        <dbReference type="ARBA" id="ARBA00022958"/>
    </source>
</evidence>
<evidence type="ECO:0000256" key="4">
    <source>
        <dbReference type="ARBA" id="ARBA00012142"/>
    </source>
</evidence>
<dbReference type="PATRIC" id="fig|213810.4.peg.2079"/>
<dbReference type="GO" id="GO:0005524">
    <property type="term" value="F:ATP binding"/>
    <property type="evidence" value="ECO:0007669"/>
    <property type="project" value="UniProtKB-KW"/>
</dbReference>
<reference evidence="19" key="2">
    <citation type="submission" date="2010-03" db="EMBL/GenBank/DDBJ databases">
        <authorList>
            <person name="Pajon A."/>
        </authorList>
    </citation>
    <scope>NUCLEOTIDE SEQUENCE</scope>
    <source>
        <strain evidence="19">Type strain: 18P13</strain>
    </source>
</reference>
<evidence type="ECO:0000259" key="18">
    <source>
        <dbReference type="Pfam" id="PF02887"/>
    </source>
</evidence>
<comment type="pathway">
    <text evidence="2 16">Carbohydrate degradation; glycolysis; pyruvate from D-glyceraldehyde 3-phosphate: step 5/5.</text>
</comment>
<dbReference type="InterPro" id="IPR015793">
    <property type="entry name" value="Pyrv_Knase_brl"/>
</dbReference>
<dbReference type="NCBIfam" id="TIGR01064">
    <property type="entry name" value="pyruv_kin"/>
    <property type="match status" value="1"/>
</dbReference>
<keyword evidence="6 16" id="KW-0808">Transferase</keyword>
<dbReference type="PANTHER" id="PTHR11817">
    <property type="entry name" value="PYRUVATE KINASE"/>
    <property type="match status" value="1"/>
</dbReference>
<comment type="similarity">
    <text evidence="3 16">Belongs to the pyruvate kinase family.</text>
</comment>
<name>D4LF11_RUMC1</name>
<keyword evidence="7" id="KW-0479">Metal-binding</keyword>
<reference evidence="19" key="1">
    <citation type="submission" date="2010-03" db="EMBL/GenBank/DDBJ databases">
        <title>The genome sequence of Ruminococcus sp. 18P13.</title>
        <authorList>
            <consortium name="metaHIT consortium -- http://www.metahit.eu/"/>
            <person name="Pajon A."/>
            <person name="Turner K."/>
            <person name="Parkhill J."/>
            <person name="Bernalier A."/>
        </authorList>
    </citation>
    <scope>NUCLEOTIDE SEQUENCE [LARGE SCALE GENOMIC DNA]</scope>
    <source>
        <strain evidence="19">Type strain: 18P13</strain>
    </source>
</reference>
<dbReference type="FunFam" id="2.40.33.10:FF:000001">
    <property type="entry name" value="Pyruvate kinase"/>
    <property type="match status" value="1"/>
</dbReference>
<organism evidence="19 20">
    <name type="scientific">Ruminococcus champanellensis (strain DSM 18848 / JCM 17042 / KCTC 15320 / 18P13)</name>
    <dbReference type="NCBI Taxonomy" id="213810"/>
    <lineage>
        <taxon>Bacteria</taxon>
        <taxon>Bacillati</taxon>
        <taxon>Bacillota</taxon>
        <taxon>Clostridia</taxon>
        <taxon>Eubacteriales</taxon>
        <taxon>Oscillospiraceae</taxon>
        <taxon>Ruminococcus</taxon>
    </lineage>
</organism>
<dbReference type="Pfam" id="PF02887">
    <property type="entry name" value="PK_C"/>
    <property type="match status" value="1"/>
</dbReference>
<dbReference type="UniPathway" id="UPA00109">
    <property type="reaction ID" value="UER00188"/>
</dbReference>
<feature type="domain" description="Pyruvate kinase barrel" evidence="17">
    <location>
        <begin position="1"/>
        <end position="324"/>
    </location>
</feature>
<dbReference type="PRINTS" id="PR01050">
    <property type="entry name" value="PYRUVTKNASE"/>
</dbReference>
<dbReference type="EMBL" id="FP929052">
    <property type="protein sequence ID" value="CBL18206.1"/>
    <property type="molecule type" value="Genomic_DNA"/>
</dbReference>
<dbReference type="InterPro" id="IPR015806">
    <property type="entry name" value="Pyrv_Knase_insert_dom_sf"/>
</dbReference>
<dbReference type="InterPro" id="IPR001697">
    <property type="entry name" value="Pyr_Knase"/>
</dbReference>
<evidence type="ECO:0000256" key="3">
    <source>
        <dbReference type="ARBA" id="ARBA00008663"/>
    </source>
</evidence>
<evidence type="ECO:0000313" key="19">
    <source>
        <dbReference type="EMBL" id="CBL18206.1"/>
    </source>
</evidence>
<dbReference type="Gene3D" id="3.20.20.60">
    <property type="entry name" value="Phosphoenolpyruvate-binding domains"/>
    <property type="match status" value="1"/>
</dbReference>
<dbReference type="GO" id="GO:0004743">
    <property type="term" value="F:pyruvate kinase activity"/>
    <property type="evidence" value="ECO:0007669"/>
    <property type="project" value="UniProtKB-UniRule"/>
</dbReference>
<dbReference type="NCBIfam" id="NF004978">
    <property type="entry name" value="PRK06354.1"/>
    <property type="match status" value="1"/>
</dbReference>
<comment type="cofactor">
    <cofactor evidence="1">
        <name>K(+)</name>
        <dbReference type="ChEBI" id="CHEBI:29103"/>
    </cofactor>
</comment>
<evidence type="ECO:0000259" key="17">
    <source>
        <dbReference type="Pfam" id="PF00224"/>
    </source>
</evidence>
<keyword evidence="10" id="KW-0067">ATP-binding</keyword>
<evidence type="ECO:0000256" key="5">
    <source>
        <dbReference type="ARBA" id="ARBA00018587"/>
    </source>
</evidence>
<evidence type="ECO:0000256" key="8">
    <source>
        <dbReference type="ARBA" id="ARBA00022741"/>
    </source>
</evidence>
<dbReference type="HOGENOM" id="CLU_015439_0_2_9"/>
<dbReference type="PROSITE" id="PS00110">
    <property type="entry name" value="PYRUVATE_KINASE"/>
    <property type="match status" value="1"/>
</dbReference>
<evidence type="ECO:0000256" key="14">
    <source>
        <dbReference type="ARBA" id="ARBA00023317"/>
    </source>
</evidence>
<dbReference type="SUPFAM" id="SSF52935">
    <property type="entry name" value="PK C-terminal domain-like"/>
    <property type="match status" value="1"/>
</dbReference>
<comment type="catalytic activity">
    <reaction evidence="16">
        <text>pyruvate + ATP = phosphoenolpyruvate + ADP + H(+)</text>
        <dbReference type="Rhea" id="RHEA:18157"/>
        <dbReference type="ChEBI" id="CHEBI:15361"/>
        <dbReference type="ChEBI" id="CHEBI:15378"/>
        <dbReference type="ChEBI" id="CHEBI:30616"/>
        <dbReference type="ChEBI" id="CHEBI:58702"/>
        <dbReference type="ChEBI" id="CHEBI:456216"/>
        <dbReference type="EC" id="2.7.1.40"/>
    </reaction>
</comment>
<protein>
    <recommendedName>
        <fullName evidence="5 15">Pyruvate kinase</fullName>
        <ecNumber evidence="4 15">2.7.1.40</ecNumber>
    </recommendedName>
</protein>
<dbReference type="NCBIfam" id="NF004491">
    <property type="entry name" value="PRK05826.1"/>
    <property type="match status" value="1"/>
</dbReference>
<dbReference type="Gene3D" id="2.40.33.10">
    <property type="entry name" value="PK beta-barrel domain-like"/>
    <property type="match status" value="1"/>
</dbReference>
<evidence type="ECO:0000256" key="9">
    <source>
        <dbReference type="ARBA" id="ARBA00022777"/>
    </source>
</evidence>
<dbReference type="GO" id="GO:0000287">
    <property type="term" value="F:magnesium ion binding"/>
    <property type="evidence" value="ECO:0007669"/>
    <property type="project" value="UniProtKB-UniRule"/>
</dbReference>
<dbReference type="InterPro" id="IPR015813">
    <property type="entry name" value="Pyrv/PenolPyrv_kinase-like_dom"/>
</dbReference>
<dbReference type="Pfam" id="PF00224">
    <property type="entry name" value="PK"/>
    <property type="match status" value="1"/>
</dbReference>
<evidence type="ECO:0000256" key="16">
    <source>
        <dbReference type="RuleBase" id="RU000504"/>
    </source>
</evidence>
<dbReference type="GO" id="GO:0016301">
    <property type="term" value="F:kinase activity"/>
    <property type="evidence" value="ECO:0007669"/>
    <property type="project" value="UniProtKB-KW"/>
</dbReference>
<keyword evidence="20" id="KW-1185">Reference proteome</keyword>
<evidence type="ECO:0000256" key="11">
    <source>
        <dbReference type="ARBA" id="ARBA00022842"/>
    </source>
</evidence>
<keyword evidence="13 16" id="KW-0324">Glycolysis</keyword>
<dbReference type="InterPro" id="IPR040442">
    <property type="entry name" value="Pyrv_kinase-like_dom_sf"/>
</dbReference>
<dbReference type="Gene3D" id="3.40.1380.20">
    <property type="entry name" value="Pyruvate kinase, C-terminal domain"/>
    <property type="match status" value="1"/>
</dbReference>
<dbReference type="GO" id="GO:0030955">
    <property type="term" value="F:potassium ion binding"/>
    <property type="evidence" value="ECO:0007669"/>
    <property type="project" value="UniProtKB-UniRule"/>
</dbReference>
<proteinExistence type="inferred from homology"/>
<keyword evidence="14 19" id="KW-0670">Pyruvate</keyword>